<gene>
    <name evidence="2" type="ORF">OCGS_0473</name>
</gene>
<dbReference type="PATRIC" id="fig|1231392.3.peg.476"/>
<dbReference type="EMBL" id="AMGO01000007">
    <property type="protein sequence ID" value="EKE45383.1"/>
    <property type="molecule type" value="Genomic_DNA"/>
</dbReference>
<evidence type="ECO:0000313" key="2">
    <source>
        <dbReference type="EMBL" id="EKE45383.1"/>
    </source>
</evidence>
<dbReference type="GO" id="GO:0009236">
    <property type="term" value="P:cobalamin biosynthetic process"/>
    <property type="evidence" value="ECO:0007669"/>
    <property type="project" value="InterPro"/>
</dbReference>
<dbReference type="RefSeq" id="WP_007425626.1">
    <property type="nucleotide sequence ID" value="NZ_AMGO01000007.1"/>
</dbReference>
<protein>
    <recommendedName>
        <fullName evidence="1">CobE/GbiG C-terminal domain-containing protein</fullName>
    </recommendedName>
</protein>
<dbReference type="OrthoDB" id="7665855at2"/>
<sequence>MIVAGFGFRSGAGVACLADALARAGGAPDRLATAAAKVRAPAIRALAERLDLPLIGVDAADLAAQETLTHGAASRAAHGTGSVAEAAALAAAGRGARLTGPRAVSQSGRATCALAEGDGT</sequence>
<evidence type="ECO:0000313" key="3">
    <source>
        <dbReference type="Proteomes" id="UP000006765"/>
    </source>
</evidence>
<dbReference type="InterPro" id="IPR036518">
    <property type="entry name" value="CobE/GbiG_C_sf"/>
</dbReference>
<dbReference type="STRING" id="1231392.OCGS_0473"/>
<dbReference type="Pfam" id="PF01890">
    <property type="entry name" value="CbiG_C"/>
    <property type="match status" value="1"/>
</dbReference>
<keyword evidence="3" id="KW-1185">Reference proteome</keyword>
<dbReference type="InterPro" id="IPR002750">
    <property type="entry name" value="CobE/GbiG_C"/>
</dbReference>
<dbReference type="Gene3D" id="3.30.420.180">
    <property type="entry name" value="CobE/GbiG C-terminal domain"/>
    <property type="match status" value="1"/>
</dbReference>
<dbReference type="Proteomes" id="UP000006765">
    <property type="component" value="Unassembled WGS sequence"/>
</dbReference>
<dbReference type="SUPFAM" id="SSF159664">
    <property type="entry name" value="CobE/GbiG C-terminal domain-like"/>
    <property type="match status" value="1"/>
</dbReference>
<name>K2HD50_9RHOB</name>
<feature type="domain" description="CobE/GbiG C-terminal" evidence="1">
    <location>
        <begin position="2"/>
        <end position="115"/>
    </location>
</feature>
<comment type="caution">
    <text evidence="2">The sequence shown here is derived from an EMBL/GenBank/DDBJ whole genome shotgun (WGS) entry which is preliminary data.</text>
</comment>
<dbReference type="eggNOG" id="ENOG5032Z7J">
    <property type="taxonomic scope" value="Bacteria"/>
</dbReference>
<reference evidence="2 3" key="1">
    <citation type="journal article" date="2012" name="J. Bacteriol.">
        <title>Draft Genome Sequence of Oceaniovalibus guishaninsula JLT2003T.</title>
        <authorList>
            <person name="Tang K."/>
            <person name="Liu K."/>
            <person name="Jiao N."/>
        </authorList>
    </citation>
    <scope>NUCLEOTIDE SEQUENCE [LARGE SCALE GENOMIC DNA]</scope>
    <source>
        <strain evidence="2 3">JLT2003</strain>
    </source>
</reference>
<evidence type="ECO:0000259" key="1">
    <source>
        <dbReference type="Pfam" id="PF01890"/>
    </source>
</evidence>
<dbReference type="AlphaFoldDB" id="K2HD50"/>
<organism evidence="2 3">
    <name type="scientific">Oceaniovalibus guishaninsula JLT2003</name>
    <dbReference type="NCBI Taxonomy" id="1231392"/>
    <lineage>
        <taxon>Bacteria</taxon>
        <taxon>Pseudomonadati</taxon>
        <taxon>Pseudomonadota</taxon>
        <taxon>Alphaproteobacteria</taxon>
        <taxon>Rhodobacterales</taxon>
        <taxon>Roseobacteraceae</taxon>
        <taxon>Oceaniovalibus</taxon>
    </lineage>
</organism>
<accession>K2HD50</accession>
<proteinExistence type="predicted"/>